<reference evidence="1 2" key="1">
    <citation type="submission" date="2018-06" db="EMBL/GenBank/DDBJ databases">
        <title>Lujinxingia sediminis gen. nov. sp. nov., a new facultative anaerobic member of the class Deltaproteobacteria, and proposal of Lujinxingaceae fam. nov.</title>
        <authorList>
            <person name="Guo L.-Y."/>
            <person name="Li C.-M."/>
            <person name="Wang S."/>
            <person name="Du Z.-J."/>
        </authorList>
    </citation>
    <scope>NUCLEOTIDE SEQUENCE [LARGE SCALE GENOMIC DNA]</scope>
    <source>
        <strain evidence="1 2">FA350</strain>
    </source>
</reference>
<dbReference type="KEGG" id="bsed:DN745_06615"/>
<protein>
    <submittedName>
        <fullName evidence="1">Uncharacterized protein</fullName>
    </submittedName>
</protein>
<name>A0A2Z4FJ28_9DELT</name>
<sequence>MGNPMQLRTSYARSLRALCASLLLLVAVGLAGGCSFIFDFEECRTSDDCVAFDDAENKQFFVCSNAKKCVLEVARECRQDADCTDAAAPICAAAGKCVAE</sequence>
<proteinExistence type="predicted"/>
<evidence type="ECO:0000313" key="1">
    <source>
        <dbReference type="EMBL" id="AWV89027.1"/>
    </source>
</evidence>
<keyword evidence="2" id="KW-1185">Reference proteome</keyword>
<accession>A0A2Z4FJ28</accession>
<evidence type="ECO:0000313" key="2">
    <source>
        <dbReference type="Proteomes" id="UP000249799"/>
    </source>
</evidence>
<organism evidence="1 2">
    <name type="scientific">Bradymonas sediminis</name>
    <dbReference type="NCBI Taxonomy" id="1548548"/>
    <lineage>
        <taxon>Bacteria</taxon>
        <taxon>Deltaproteobacteria</taxon>
        <taxon>Bradymonadales</taxon>
        <taxon>Bradymonadaceae</taxon>
        <taxon>Bradymonas</taxon>
    </lineage>
</organism>
<dbReference type="EMBL" id="CP030032">
    <property type="protein sequence ID" value="AWV89027.1"/>
    <property type="molecule type" value="Genomic_DNA"/>
</dbReference>
<gene>
    <name evidence="1" type="ORF">DN745_06615</name>
</gene>
<dbReference type="AlphaFoldDB" id="A0A2Z4FJ28"/>
<dbReference type="Proteomes" id="UP000249799">
    <property type="component" value="Chromosome"/>
</dbReference>